<feature type="compositionally biased region" description="Low complexity" evidence="1">
    <location>
        <begin position="1030"/>
        <end position="1043"/>
    </location>
</feature>
<feature type="region of interest" description="Disordered" evidence="1">
    <location>
        <begin position="1022"/>
        <end position="1045"/>
    </location>
</feature>
<dbReference type="EMBL" id="CDMZ01000487">
    <property type="protein sequence ID" value="CEM15386.1"/>
    <property type="molecule type" value="Genomic_DNA"/>
</dbReference>
<reference evidence="3" key="1">
    <citation type="submission" date="2014-11" db="EMBL/GenBank/DDBJ databases">
        <authorList>
            <person name="Otto D Thomas"/>
            <person name="Naeem Raeece"/>
        </authorList>
    </citation>
    <scope>NUCLEOTIDE SEQUENCE</scope>
</reference>
<evidence type="ECO:0000259" key="2">
    <source>
        <dbReference type="Pfam" id="PF12295"/>
    </source>
</evidence>
<feature type="region of interest" description="Disordered" evidence="1">
    <location>
        <begin position="539"/>
        <end position="609"/>
    </location>
</feature>
<name>A0A0G4FMK0_9ALVE</name>
<feature type="region of interest" description="Disordered" evidence="1">
    <location>
        <begin position="1412"/>
        <end position="1433"/>
    </location>
</feature>
<feature type="region of interest" description="Disordered" evidence="1">
    <location>
        <begin position="1174"/>
        <end position="1216"/>
    </location>
</feature>
<feature type="region of interest" description="Disordered" evidence="1">
    <location>
        <begin position="248"/>
        <end position="295"/>
    </location>
</feature>
<protein>
    <recommendedName>
        <fullName evidence="2">Symplekin C-terminal domain-containing protein</fullName>
    </recommendedName>
</protein>
<gene>
    <name evidence="3" type="ORF">Cvel_17795</name>
</gene>
<feature type="compositionally biased region" description="Basic and acidic residues" evidence="1">
    <location>
        <begin position="1206"/>
        <end position="1216"/>
    </location>
</feature>
<feature type="region of interest" description="Disordered" evidence="1">
    <location>
        <begin position="140"/>
        <end position="189"/>
    </location>
</feature>
<feature type="compositionally biased region" description="Acidic residues" evidence="1">
    <location>
        <begin position="591"/>
        <end position="602"/>
    </location>
</feature>
<feature type="compositionally biased region" description="Low complexity" evidence="1">
    <location>
        <begin position="554"/>
        <end position="573"/>
    </location>
</feature>
<dbReference type="Pfam" id="PF12295">
    <property type="entry name" value="Symplekin_C"/>
    <property type="match status" value="1"/>
</dbReference>
<accession>A0A0G4FMK0</accession>
<dbReference type="VEuPathDB" id="CryptoDB:Cvel_17795"/>
<feature type="compositionally biased region" description="Basic and acidic residues" evidence="1">
    <location>
        <begin position="1174"/>
        <end position="1190"/>
    </location>
</feature>
<organism evidence="3">
    <name type="scientific">Chromera velia CCMP2878</name>
    <dbReference type="NCBI Taxonomy" id="1169474"/>
    <lineage>
        <taxon>Eukaryota</taxon>
        <taxon>Sar</taxon>
        <taxon>Alveolata</taxon>
        <taxon>Colpodellida</taxon>
        <taxon>Chromeraceae</taxon>
        <taxon>Chromera</taxon>
    </lineage>
</organism>
<feature type="domain" description="Symplekin C-terminal" evidence="2">
    <location>
        <begin position="1448"/>
        <end position="1565"/>
    </location>
</feature>
<sequence length="1600" mass="173767">MADALSSPSVQYRDDVFREVLQTVLTCPRAPLRLASVEALLDEGHLDLLRLNPDVSVRRFLALSLRRLVETAEREDLITPLYEKIGKLLAALALHEAKDGNDRHVLAHACRGAAHLYPFLLWHARKLAVESLSAPGAHQKALPALTGGGPQLEQQQQHMSPLLQGADSRQMEVRKQGEGDEGSGRRDREVQKVVDVLSEIPREFLKRDKVEVADGDMVDVQTAEEPVSWRAAGTQAVLMLEAELVILGPPQPPAPRELSGDDSEEREKKRRRLTVPQQAKQTETQRRYDGSPSGGSHADLLQSALVLFSSLLRRGGGGKEAGAGEVWVVRSLCRALQAAPNLLCHFSEDLKAKLRERRGTNTKAGGRLLSIKRLVARLASALLLTQGCREWEGIAESLLEASTGAQKLSLTEARLQGLLPASLLFEAEEGPPADLTSTSAAPGRSLRMFHNSLSGAFEPVVPSLIEAPSALALRLRRKTKDLQPDQAALPNRQREVELLLFSLRTARHCLSDAMRSGDAAGRTAAALEQDGGAGAVVSLQTSTGKDSEGRSRMAAPSSSSSSSAAGPADAASSRILALPRKPTEGSGTFEASDEEEEEEGEIIEGREAKQESRGLECLWKIPTLPKGGVARGSAVSSLLPASSGKRRKTGERGGEDAFVVNLNVDSSQTIVLASLVSGLSEMASAHSPSATPSKSLLKDSEAFPLFRGRLEILFRAALGSLLESGVDMSEEEERVVGKQIEFVLRQLASLELGGPTDGHMSGEEQKEKFFGAYLEAAIQLMMFVDSRLPRDSDSEFEPTNENVGAFIDLVRKGDSQEENENEDKEEEGANRLALEPRGRVLLFCLAPLFREGLLEKKKYAANQPLLPLLLRTPGLPPEALRLLWRICHFLPAFPGWKRDDGRVAAPSPASEGAKIMRINALVTLREVARRHEGFLERRSALGLLFLLASSPLPTVRFDACRLFLLHVYVLVAPDAEPGVKAEEEGEEKEAESSAQATWMLPEGHVFVQSPQQTVSADWCVEGSEEDGVPEADSNRAAAANSRETGGGKDFVDEKVLFGRWVEALVTLSAFQCLDLLGFGVVGPRGQGEQSGRTALNGDPSSELVLPVPLKAAEGSFVDILLKRQKDIARQSADPLEGAKGAVFPLCGLCLKCPALVHSVLTMFAYISASEEEKKSRETQSVKAKAQESADAHANGTVKQEEDAEEKEATETDEKAPAGMEERTLLAFVLEHLYKTGTSLGKTPEGQAEIARALNVAALPVLVPLLYLLAYASGVALKEPQAEFDVSTAAYNNWIFTLSDEAKKQKHGGDAPSESVRRAVMCAFRRLTDQEAEVNNHALPQAPSHIPLLLVFALEEVAIDKRLFKDALPHIFRSSLDRAGLGVVFRRLLRSPNSQVSANELLMSILELGGRGGAGGASRQTPSGDGPSVANIPGPPPAMKRLLEAFDACVNLCVEKENQEELRTVFSPAAFGVCAQRLIEDRTKPLPRLFGRMLLQITDKMQNLHEKVVTEMLPTLLQREPWNDKDLWRGVKTSVNRLLTHEKVAKKAADLVLTLPQAQLAEILKENKNWAKVLQDRVKAAGRSAAFGAHVYELLKLKKPA</sequence>
<dbReference type="InterPro" id="IPR022075">
    <property type="entry name" value="Symplekin_C"/>
</dbReference>
<evidence type="ECO:0000256" key="1">
    <source>
        <dbReference type="SAM" id="MobiDB-lite"/>
    </source>
</evidence>
<feature type="compositionally biased region" description="Basic and acidic residues" evidence="1">
    <location>
        <begin position="169"/>
        <end position="189"/>
    </location>
</feature>
<evidence type="ECO:0000313" key="3">
    <source>
        <dbReference type="EMBL" id="CEM15386.1"/>
    </source>
</evidence>
<proteinExistence type="predicted"/>